<organism evidence="1">
    <name type="scientific">marine sediment metagenome</name>
    <dbReference type="NCBI Taxonomy" id="412755"/>
    <lineage>
        <taxon>unclassified sequences</taxon>
        <taxon>metagenomes</taxon>
        <taxon>ecological metagenomes</taxon>
    </lineage>
</organism>
<evidence type="ECO:0000313" key="1">
    <source>
        <dbReference type="EMBL" id="GAG15581.1"/>
    </source>
</evidence>
<dbReference type="AlphaFoldDB" id="X0WSA6"/>
<comment type="caution">
    <text evidence="1">The sequence shown here is derived from an EMBL/GenBank/DDBJ whole genome shotgun (WGS) entry which is preliminary data.</text>
</comment>
<protein>
    <submittedName>
        <fullName evidence="1">Uncharacterized protein</fullName>
    </submittedName>
</protein>
<gene>
    <name evidence="1" type="ORF">S01H1_56047</name>
</gene>
<name>X0WSA6_9ZZZZ</name>
<reference evidence="1" key="1">
    <citation type="journal article" date="2014" name="Front. Microbiol.">
        <title>High frequency of phylogenetically diverse reductive dehalogenase-homologous genes in deep subseafloor sedimentary metagenomes.</title>
        <authorList>
            <person name="Kawai M."/>
            <person name="Futagami T."/>
            <person name="Toyoda A."/>
            <person name="Takaki Y."/>
            <person name="Nishi S."/>
            <person name="Hori S."/>
            <person name="Arai W."/>
            <person name="Tsubouchi T."/>
            <person name="Morono Y."/>
            <person name="Uchiyama I."/>
            <person name="Ito T."/>
            <person name="Fujiyama A."/>
            <person name="Inagaki F."/>
            <person name="Takami H."/>
        </authorList>
    </citation>
    <scope>NUCLEOTIDE SEQUENCE</scope>
    <source>
        <strain evidence="1">Expedition CK06-06</strain>
    </source>
</reference>
<sequence length="137" mass="15545">ISNILATWTSKHLLPGKGKLNAGLAMGVYPKKATLGLLPNKYYADCNKIRNSGALNVLVVSEELKPKTIWVVGMDFYSTDYMVMKRRRFQMKEINRGLINHLKTAFIDIVSSHPDIDYKLITYYKGELPQLANLEVL</sequence>
<proteinExistence type="predicted"/>
<feature type="non-terminal residue" evidence="1">
    <location>
        <position position="1"/>
    </location>
</feature>
<dbReference type="EMBL" id="BARS01036467">
    <property type="protein sequence ID" value="GAG15581.1"/>
    <property type="molecule type" value="Genomic_DNA"/>
</dbReference>
<accession>X0WSA6</accession>